<dbReference type="KEGG" id="mem:Memar_0777"/>
<keyword evidence="2" id="KW-1185">Reference proteome</keyword>
<name>A3CTL0_METMJ</name>
<organism evidence="1 2">
    <name type="scientific">Methanoculleus marisnigri (strain ATCC 35101 / DSM 1498 / JR1)</name>
    <dbReference type="NCBI Taxonomy" id="368407"/>
    <lineage>
        <taxon>Archaea</taxon>
        <taxon>Methanobacteriati</taxon>
        <taxon>Methanobacteriota</taxon>
        <taxon>Stenosarchaea group</taxon>
        <taxon>Methanomicrobia</taxon>
        <taxon>Methanomicrobiales</taxon>
        <taxon>Methanomicrobiaceae</taxon>
        <taxon>Methanoculleus</taxon>
    </lineage>
</organism>
<protein>
    <submittedName>
        <fullName evidence="1">Uncharacterized protein</fullName>
    </submittedName>
</protein>
<proteinExistence type="predicted"/>
<evidence type="ECO:0000313" key="2">
    <source>
        <dbReference type="Proteomes" id="UP000002146"/>
    </source>
</evidence>
<reference evidence="1 2" key="1">
    <citation type="journal article" date="2009" name="Stand. Genomic Sci.">
        <title>Complete genome sequence of Methanoculleus marisnigri Romesser et al. 1981 type strain JR1.</title>
        <authorList>
            <person name="Anderson I.J."/>
            <person name="Sieprawska-Lupa M."/>
            <person name="Lapidus A."/>
            <person name="Nolan M."/>
            <person name="Copeland A."/>
            <person name="Glavina Del Rio T."/>
            <person name="Tice H."/>
            <person name="Dalin E."/>
            <person name="Barry K."/>
            <person name="Saunders E."/>
            <person name="Han C."/>
            <person name="Brettin T."/>
            <person name="Detter J.C."/>
            <person name="Bruce D."/>
            <person name="Mikhailova N."/>
            <person name="Pitluck S."/>
            <person name="Hauser L."/>
            <person name="Land M."/>
            <person name="Lucas S."/>
            <person name="Richardson P."/>
            <person name="Whitman W.B."/>
            <person name="Kyrpides N.C."/>
        </authorList>
    </citation>
    <scope>NUCLEOTIDE SEQUENCE [LARGE SCALE GENOMIC DNA]</scope>
    <source>
        <strain evidence="2">ATCC 35101 / DSM 1498 / JR1</strain>
    </source>
</reference>
<dbReference type="AlphaFoldDB" id="A3CTL0"/>
<sequence>MVALILSRRRLCRRIHAVHADGYPMIDGRALSLPGKGCIGGKPIIPPGFDIWGRYAGFLPEYALIPAIRGSRYISTGCRQYCREMEQRARIRRMRRPGYSHDSSMFVTEKVYGGTLTP</sequence>
<gene>
    <name evidence="1" type="ordered locus">Memar_0777</name>
</gene>
<dbReference type="Proteomes" id="UP000002146">
    <property type="component" value="Chromosome"/>
</dbReference>
<evidence type="ECO:0000313" key="1">
    <source>
        <dbReference type="EMBL" id="ABN56710.1"/>
    </source>
</evidence>
<dbReference type="EMBL" id="CP000562">
    <property type="protein sequence ID" value="ABN56710.1"/>
    <property type="molecule type" value="Genomic_DNA"/>
</dbReference>
<accession>A3CTL0</accession>
<dbReference type="HOGENOM" id="CLU_2067838_0_0_2"/>